<keyword evidence="9" id="KW-1185">Reference proteome</keyword>
<keyword evidence="5" id="KW-0378">Hydrolase</keyword>
<dbReference type="EMBL" id="BEXT01000001">
    <property type="protein sequence ID" value="GBC61397.1"/>
    <property type="molecule type" value="Genomic_DNA"/>
</dbReference>
<keyword evidence="2" id="KW-1277">Toxin-antitoxin system</keyword>
<dbReference type="Pfam" id="PF07927">
    <property type="entry name" value="HicA_toxin"/>
    <property type="match status" value="1"/>
</dbReference>
<evidence type="ECO:0000313" key="8">
    <source>
        <dbReference type="EMBL" id="GBC61397.1"/>
    </source>
</evidence>
<evidence type="ECO:0000256" key="3">
    <source>
        <dbReference type="ARBA" id="ARBA00022722"/>
    </source>
</evidence>
<keyword evidence="7" id="KW-0346">Stress response</keyword>
<dbReference type="AlphaFoldDB" id="A0A401FWP7"/>
<protein>
    <submittedName>
        <fullName evidence="8">Addiction module toxin, HicA family</fullName>
    </submittedName>
</protein>
<accession>A0A401FWP7</accession>
<proteinExistence type="inferred from homology"/>
<evidence type="ECO:0000313" key="9">
    <source>
        <dbReference type="Proteomes" id="UP000288096"/>
    </source>
</evidence>
<name>A0A401FWP7_9BACT</name>
<dbReference type="GO" id="GO:0016787">
    <property type="term" value="F:hydrolase activity"/>
    <property type="evidence" value="ECO:0007669"/>
    <property type="project" value="UniProtKB-KW"/>
</dbReference>
<dbReference type="RefSeq" id="WP_208022565.1">
    <property type="nucleotide sequence ID" value="NZ_BEXT01000001.1"/>
</dbReference>
<dbReference type="GO" id="GO:0004519">
    <property type="term" value="F:endonuclease activity"/>
    <property type="evidence" value="ECO:0007669"/>
    <property type="project" value="UniProtKB-KW"/>
</dbReference>
<keyword evidence="3" id="KW-0540">Nuclease</keyword>
<dbReference type="GO" id="GO:0003729">
    <property type="term" value="F:mRNA binding"/>
    <property type="evidence" value="ECO:0007669"/>
    <property type="project" value="InterPro"/>
</dbReference>
<dbReference type="Proteomes" id="UP000288096">
    <property type="component" value="Unassembled WGS sequence"/>
</dbReference>
<evidence type="ECO:0000256" key="1">
    <source>
        <dbReference type="ARBA" id="ARBA00006620"/>
    </source>
</evidence>
<keyword evidence="6" id="KW-0694">RNA-binding</keyword>
<comment type="similarity">
    <text evidence="1">Belongs to the HicA mRNA interferase family.</text>
</comment>
<sequence>MLPKLPRLTASEAEAMLLKAGFEMIRAKGSQRIYMRINRRIIIPFHAGKTLHPKIVKQVMQCVDSE</sequence>
<dbReference type="Gene3D" id="3.30.920.30">
    <property type="entry name" value="Hypothetical protein"/>
    <property type="match status" value="1"/>
</dbReference>
<evidence type="ECO:0000256" key="7">
    <source>
        <dbReference type="ARBA" id="ARBA00023016"/>
    </source>
</evidence>
<dbReference type="SUPFAM" id="SSF54786">
    <property type="entry name" value="YcfA/nrd intein domain"/>
    <property type="match status" value="1"/>
</dbReference>
<dbReference type="InterPro" id="IPR038570">
    <property type="entry name" value="HicA_sf"/>
</dbReference>
<evidence type="ECO:0000256" key="5">
    <source>
        <dbReference type="ARBA" id="ARBA00022801"/>
    </source>
</evidence>
<keyword evidence="4" id="KW-0255">Endonuclease</keyword>
<reference evidence="9" key="2">
    <citation type="submission" date="2019-01" db="EMBL/GenBank/DDBJ databases">
        <title>Genome sequence of Desulfonema ishimotonii strain Tokyo 01.</title>
        <authorList>
            <person name="Fukui M."/>
        </authorList>
    </citation>
    <scope>NUCLEOTIDE SEQUENCE [LARGE SCALE GENOMIC DNA]</scope>
    <source>
        <strain evidence="9">Tokyo 01</strain>
    </source>
</reference>
<comment type="caution">
    <text evidence="8">The sequence shown here is derived from an EMBL/GenBank/DDBJ whole genome shotgun (WGS) entry which is preliminary data.</text>
</comment>
<organism evidence="8 9">
    <name type="scientific">Desulfonema ishimotonii</name>
    <dbReference type="NCBI Taxonomy" id="45657"/>
    <lineage>
        <taxon>Bacteria</taxon>
        <taxon>Pseudomonadati</taxon>
        <taxon>Thermodesulfobacteriota</taxon>
        <taxon>Desulfobacteria</taxon>
        <taxon>Desulfobacterales</taxon>
        <taxon>Desulfococcaceae</taxon>
        <taxon>Desulfonema</taxon>
    </lineage>
</organism>
<reference evidence="9" key="1">
    <citation type="submission" date="2017-11" db="EMBL/GenBank/DDBJ databases">
        <authorList>
            <person name="Watanabe M."/>
            <person name="Kojima H."/>
        </authorList>
    </citation>
    <scope>NUCLEOTIDE SEQUENCE [LARGE SCALE GENOMIC DNA]</scope>
    <source>
        <strain evidence="9">Tokyo 01</strain>
    </source>
</reference>
<evidence type="ECO:0000256" key="4">
    <source>
        <dbReference type="ARBA" id="ARBA00022759"/>
    </source>
</evidence>
<dbReference type="InterPro" id="IPR012933">
    <property type="entry name" value="HicA_mRNA_interferase"/>
</dbReference>
<evidence type="ECO:0000256" key="6">
    <source>
        <dbReference type="ARBA" id="ARBA00022884"/>
    </source>
</evidence>
<evidence type="ECO:0000256" key="2">
    <source>
        <dbReference type="ARBA" id="ARBA00022649"/>
    </source>
</evidence>
<gene>
    <name evidence="8" type="ORF">DENIS_2357</name>
</gene>